<evidence type="ECO:0000313" key="3">
    <source>
        <dbReference type="Proteomes" id="UP000265515"/>
    </source>
</evidence>
<dbReference type="SUPFAM" id="SSF140663">
    <property type="entry name" value="TTHA0068-like"/>
    <property type="match status" value="1"/>
</dbReference>
<evidence type="ECO:0008006" key="4">
    <source>
        <dbReference type="Google" id="ProtNLM"/>
    </source>
</evidence>
<keyword evidence="3" id="KW-1185">Reference proteome</keyword>
<dbReference type="PANTHER" id="PTHR34796:SF1">
    <property type="entry name" value="EXPRESSED PROTEIN"/>
    <property type="match status" value="1"/>
</dbReference>
<comment type="caution">
    <text evidence="2">The sequence shown here is derived from an EMBL/GenBank/DDBJ whole genome shotgun (WGS) entry which is preliminary data.</text>
</comment>
<dbReference type="InterPro" id="IPR023203">
    <property type="entry name" value="TTHA0068_sf"/>
</dbReference>
<feature type="compositionally biased region" description="Polar residues" evidence="1">
    <location>
        <begin position="98"/>
        <end position="115"/>
    </location>
</feature>
<proteinExistence type="predicted"/>
<name>A0A388LNC4_CHABU</name>
<protein>
    <recommendedName>
        <fullName evidence="4">DUF309 domain-containing protein</fullName>
    </recommendedName>
</protein>
<dbReference type="PANTHER" id="PTHR34796">
    <property type="entry name" value="EXPRESSED PROTEIN"/>
    <property type="match status" value="1"/>
</dbReference>
<dbReference type="Gene3D" id="1.10.3450.10">
    <property type="entry name" value="TTHA0068-like"/>
    <property type="match status" value="1"/>
</dbReference>
<accession>A0A388LNC4</accession>
<feature type="compositionally biased region" description="Polar residues" evidence="1">
    <location>
        <begin position="514"/>
        <end position="525"/>
    </location>
</feature>
<organism evidence="2 3">
    <name type="scientific">Chara braunii</name>
    <name type="common">Braun's stonewort</name>
    <dbReference type="NCBI Taxonomy" id="69332"/>
    <lineage>
        <taxon>Eukaryota</taxon>
        <taxon>Viridiplantae</taxon>
        <taxon>Streptophyta</taxon>
        <taxon>Charophyceae</taxon>
        <taxon>Charales</taxon>
        <taxon>Characeae</taxon>
        <taxon>Chara</taxon>
    </lineage>
</organism>
<evidence type="ECO:0000256" key="1">
    <source>
        <dbReference type="SAM" id="MobiDB-lite"/>
    </source>
</evidence>
<dbReference type="Proteomes" id="UP000265515">
    <property type="component" value="Unassembled WGS sequence"/>
</dbReference>
<sequence>MEKKGGVRISWFSRPLWEQRRNDFPLPENRVWFTADLKEEIFKLRREMNKVLKTLEHLTRKTSEKHPAPPNKEDTAKKPELTPDALKSIINETLKPTKMNQGGQNQAGPSATGQKTAEAEDKVERMVSEVQKEVNNLKLLKYKDKLQAISTLRQVPGLIAYKGRDFNRDSDLETQIMPDPDNIRVSNTTGGDTSEDDYESLSVHLRVRPPGHPQRCTRRPELRSDVQNLCNDLSRSGEGRCAKISSSRRSCCILLSCARNAASDGTKVAMIATGLTFLCPQKNKGSTLPRSSFSWRDWDVEEEQDEAGVAMSTRESGSEEGHLPVVESAFEYAVSLFNLGEYYKCHDVLESLWHNEEETQRALLQGVLQCAVGLYHLVSDNHRGAMMQMGEGVTRLRMLRVDKGPIFEFESGMSAVLEFVYNTQLEYAACSDDVCVTMDGSEQSYKLLGNFAKGKSLYCMAKEPDAGITRITFSPKGVAVLQSADSDTDAASDAFSSVVVPTLRMTEEDLRQPMRQSSLTRGGGE</sequence>
<dbReference type="Gramene" id="GBG83827">
    <property type="protein sequence ID" value="GBG83827"/>
    <property type="gene ID" value="CBR_g37627"/>
</dbReference>
<feature type="compositionally biased region" description="Basic and acidic residues" evidence="1">
    <location>
        <begin position="56"/>
        <end position="81"/>
    </location>
</feature>
<gene>
    <name evidence="2" type="ORF">CBR_g37627</name>
</gene>
<dbReference type="OrthoDB" id="2020115at2759"/>
<dbReference type="Pfam" id="PF03745">
    <property type="entry name" value="DUF309"/>
    <property type="match status" value="1"/>
</dbReference>
<feature type="region of interest" description="Disordered" evidence="1">
    <location>
        <begin position="96"/>
        <end position="120"/>
    </location>
</feature>
<dbReference type="EMBL" id="BFEA01000453">
    <property type="protein sequence ID" value="GBG83827.1"/>
    <property type="molecule type" value="Genomic_DNA"/>
</dbReference>
<reference evidence="2 3" key="1">
    <citation type="journal article" date="2018" name="Cell">
        <title>The Chara Genome: Secondary Complexity and Implications for Plant Terrestrialization.</title>
        <authorList>
            <person name="Nishiyama T."/>
            <person name="Sakayama H."/>
            <person name="Vries J.D."/>
            <person name="Buschmann H."/>
            <person name="Saint-Marcoux D."/>
            <person name="Ullrich K.K."/>
            <person name="Haas F.B."/>
            <person name="Vanderstraeten L."/>
            <person name="Becker D."/>
            <person name="Lang D."/>
            <person name="Vosolsobe S."/>
            <person name="Rombauts S."/>
            <person name="Wilhelmsson P.K.I."/>
            <person name="Janitza P."/>
            <person name="Kern R."/>
            <person name="Heyl A."/>
            <person name="Rumpler F."/>
            <person name="Villalobos L.I.A.C."/>
            <person name="Clay J.M."/>
            <person name="Skokan R."/>
            <person name="Toyoda A."/>
            <person name="Suzuki Y."/>
            <person name="Kagoshima H."/>
            <person name="Schijlen E."/>
            <person name="Tajeshwar N."/>
            <person name="Catarino B."/>
            <person name="Hetherington A.J."/>
            <person name="Saltykova A."/>
            <person name="Bonnot C."/>
            <person name="Breuninger H."/>
            <person name="Symeonidi A."/>
            <person name="Radhakrishnan G.V."/>
            <person name="Van Nieuwerburgh F."/>
            <person name="Deforce D."/>
            <person name="Chang C."/>
            <person name="Karol K.G."/>
            <person name="Hedrich R."/>
            <person name="Ulvskov P."/>
            <person name="Glockner G."/>
            <person name="Delwiche C.F."/>
            <person name="Petrasek J."/>
            <person name="Van de Peer Y."/>
            <person name="Friml J."/>
            <person name="Beilby M."/>
            <person name="Dolan L."/>
            <person name="Kohara Y."/>
            <person name="Sugano S."/>
            <person name="Fujiyama A."/>
            <person name="Delaux P.-M."/>
            <person name="Quint M."/>
            <person name="TheiBen G."/>
            <person name="Hagemann M."/>
            <person name="Harholt J."/>
            <person name="Dunand C."/>
            <person name="Zachgo S."/>
            <person name="Langdale J."/>
            <person name="Maumus F."/>
            <person name="Straeten D.V.D."/>
            <person name="Gould S.B."/>
            <person name="Rensing S.A."/>
        </authorList>
    </citation>
    <scope>NUCLEOTIDE SEQUENCE [LARGE SCALE GENOMIC DNA]</scope>
    <source>
        <strain evidence="2 3">S276</strain>
    </source>
</reference>
<dbReference type="AlphaFoldDB" id="A0A388LNC4"/>
<feature type="region of interest" description="Disordered" evidence="1">
    <location>
        <begin position="173"/>
        <end position="197"/>
    </location>
</feature>
<evidence type="ECO:0000313" key="2">
    <source>
        <dbReference type="EMBL" id="GBG83827.1"/>
    </source>
</evidence>
<feature type="region of interest" description="Disordered" evidence="1">
    <location>
        <begin position="56"/>
        <end position="83"/>
    </location>
</feature>
<feature type="region of interest" description="Disordered" evidence="1">
    <location>
        <begin position="506"/>
        <end position="525"/>
    </location>
</feature>
<dbReference type="InterPro" id="IPR005500">
    <property type="entry name" value="DUF309"/>
</dbReference>